<feature type="region of interest" description="Disordered" evidence="1">
    <location>
        <begin position="60"/>
        <end position="81"/>
    </location>
</feature>
<gene>
    <name evidence="2" type="ORF">H6P81_003364</name>
</gene>
<proteinExistence type="predicted"/>
<dbReference type="PANTHER" id="PTHR47481">
    <property type="match status" value="1"/>
</dbReference>
<reference evidence="2 3" key="1">
    <citation type="submission" date="2021-07" db="EMBL/GenBank/DDBJ databases">
        <title>The Aristolochia fimbriata genome: insights into angiosperm evolution, floral development and chemical biosynthesis.</title>
        <authorList>
            <person name="Jiao Y."/>
        </authorList>
    </citation>
    <scope>NUCLEOTIDE SEQUENCE [LARGE SCALE GENOMIC DNA]</scope>
    <source>
        <strain evidence="2">IBCAS-2021</strain>
        <tissue evidence="2">Leaf</tissue>
    </source>
</reference>
<sequence length="185" mass="20107">MTMSAYLENIKQIVDNLTAVGEPLEDQTVTHFVVNGLGLNFEPFAQTVTGQVESFAQTVTGQGRDQTNQNGRGSGLSQTNRGITSNRTLRQICNKRGHFAIQCPNRFNLSYQPSPTPHAHSVQVDNHSDAAWYIDSGTSHYITSDSSLLTDSGSYTSLDQVMIGNGSGLPISTIGTYRLKQSLPL</sequence>
<comment type="caution">
    <text evidence="2">The sequence shown here is derived from an EMBL/GenBank/DDBJ whole genome shotgun (WGS) entry which is preliminary data.</text>
</comment>
<dbReference type="GO" id="GO:0003676">
    <property type="term" value="F:nucleic acid binding"/>
    <property type="evidence" value="ECO:0007669"/>
    <property type="project" value="InterPro"/>
</dbReference>
<dbReference type="GO" id="GO:0008270">
    <property type="term" value="F:zinc ion binding"/>
    <property type="evidence" value="ECO:0007669"/>
    <property type="project" value="InterPro"/>
</dbReference>
<dbReference type="SUPFAM" id="SSF57756">
    <property type="entry name" value="Retrovirus zinc finger-like domains"/>
    <property type="match status" value="1"/>
</dbReference>
<organism evidence="2 3">
    <name type="scientific">Aristolochia fimbriata</name>
    <name type="common">White veined hardy Dutchman's pipe vine</name>
    <dbReference type="NCBI Taxonomy" id="158543"/>
    <lineage>
        <taxon>Eukaryota</taxon>
        <taxon>Viridiplantae</taxon>
        <taxon>Streptophyta</taxon>
        <taxon>Embryophyta</taxon>
        <taxon>Tracheophyta</taxon>
        <taxon>Spermatophyta</taxon>
        <taxon>Magnoliopsida</taxon>
        <taxon>Magnoliidae</taxon>
        <taxon>Piperales</taxon>
        <taxon>Aristolochiaceae</taxon>
        <taxon>Aristolochia</taxon>
    </lineage>
</organism>
<dbReference type="PANTHER" id="PTHR47481:SF31">
    <property type="entry name" value="OS01G0873500 PROTEIN"/>
    <property type="match status" value="1"/>
</dbReference>
<dbReference type="Proteomes" id="UP000825729">
    <property type="component" value="Unassembled WGS sequence"/>
</dbReference>
<keyword evidence="3" id="KW-1185">Reference proteome</keyword>
<evidence type="ECO:0000313" key="2">
    <source>
        <dbReference type="EMBL" id="KAG9458856.1"/>
    </source>
</evidence>
<accession>A0AAV7FDF7</accession>
<dbReference type="AlphaFoldDB" id="A0AAV7FDF7"/>
<dbReference type="EMBL" id="JAINDJ010000002">
    <property type="protein sequence ID" value="KAG9458856.1"/>
    <property type="molecule type" value="Genomic_DNA"/>
</dbReference>
<evidence type="ECO:0000313" key="3">
    <source>
        <dbReference type="Proteomes" id="UP000825729"/>
    </source>
</evidence>
<dbReference type="InterPro" id="IPR036875">
    <property type="entry name" value="Znf_CCHC_sf"/>
</dbReference>
<protein>
    <submittedName>
        <fullName evidence="2">Uncharacterized protein</fullName>
    </submittedName>
</protein>
<name>A0AAV7FDF7_ARIFI</name>
<evidence type="ECO:0000256" key="1">
    <source>
        <dbReference type="SAM" id="MobiDB-lite"/>
    </source>
</evidence>